<dbReference type="AlphaFoldDB" id="A0A9Y2JK16"/>
<proteinExistence type="predicted"/>
<dbReference type="InterPro" id="IPR012908">
    <property type="entry name" value="PGAP1-ab_dom-like"/>
</dbReference>
<accession>A0A9Y2JK16</accession>
<dbReference type="Gene3D" id="3.40.50.1820">
    <property type="entry name" value="alpha/beta hydrolase"/>
    <property type="match status" value="1"/>
</dbReference>
<dbReference type="PANTHER" id="PTHR37946:SF1">
    <property type="entry name" value="SLL1969 PROTEIN"/>
    <property type="match status" value="1"/>
</dbReference>
<dbReference type="RefSeq" id="WP_285995190.1">
    <property type="nucleotide sequence ID" value="NZ_CP127295.1"/>
</dbReference>
<sequence>MIKTATSALSERANGWAAVAAVAAQLPGSLARDYWTTSVLESAPGHYASGVAHGMFGARLPAAARGPGDEMTVRSERRPVGLSRRSLAAAFPEATGRLVLFLHGLVETERCWFRGDDDFGGRLAADLGTTPVYVRYNSGRHVSENGADLVALLSRLVAAWPVPVTEIVLIGHSMGGLVARSASYQAEEQGVPWLPSVTRLVCLGTPHSGAPLERRVAHLVRLAGRSSLTRPLTRLLAARSDGIRDLAHGYVHSAQWAPGHEAGWRPAPGSGTGIRRLFVSATLSRTEGSAWGHLFGDLLVTPVRAGDLTDEADIVWLGGLNHFGLLHDAAVYTTLRDWLRTAG</sequence>
<dbReference type="EMBL" id="CP127295">
    <property type="protein sequence ID" value="WIX98706.1"/>
    <property type="molecule type" value="Genomic_DNA"/>
</dbReference>
<keyword evidence="3" id="KW-1185">Reference proteome</keyword>
<name>A0A9Y2JK16_9PSEU</name>
<organism evidence="2 3">
    <name type="scientific">Amycolatopsis mongoliensis</name>
    <dbReference type="NCBI Taxonomy" id="715475"/>
    <lineage>
        <taxon>Bacteria</taxon>
        <taxon>Bacillati</taxon>
        <taxon>Actinomycetota</taxon>
        <taxon>Actinomycetes</taxon>
        <taxon>Pseudonocardiales</taxon>
        <taxon>Pseudonocardiaceae</taxon>
        <taxon>Amycolatopsis</taxon>
    </lineage>
</organism>
<dbReference type="GO" id="GO:0016788">
    <property type="term" value="F:hydrolase activity, acting on ester bonds"/>
    <property type="evidence" value="ECO:0007669"/>
    <property type="project" value="InterPro"/>
</dbReference>
<dbReference type="PANTHER" id="PTHR37946">
    <property type="entry name" value="SLL1969 PROTEIN"/>
    <property type="match status" value="1"/>
</dbReference>
<dbReference type="Pfam" id="PF07819">
    <property type="entry name" value="PGAP1"/>
    <property type="match status" value="1"/>
</dbReference>
<dbReference type="SUPFAM" id="SSF53474">
    <property type="entry name" value="alpha/beta-Hydrolases"/>
    <property type="match status" value="1"/>
</dbReference>
<evidence type="ECO:0000259" key="1">
    <source>
        <dbReference type="Pfam" id="PF07819"/>
    </source>
</evidence>
<dbReference type="Proteomes" id="UP001239397">
    <property type="component" value="Chromosome"/>
</dbReference>
<evidence type="ECO:0000313" key="2">
    <source>
        <dbReference type="EMBL" id="WIX98706.1"/>
    </source>
</evidence>
<protein>
    <recommendedName>
        <fullName evidence="1">GPI inositol-deacylase PGAP1-like alpha/beta domain-containing protein</fullName>
    </recommendedName>
</protein>
<feature type="domain" description="GPI inositol-deacylase PGAP1-like alpha/beta" evidence="1">
    <location>
        <begin position="162"/>
        <end position="213"/>
    </location>
</feature>
<dbReference type="InterPro" id="IPR029058">
    <property type="entry name" value="AB_hydrolase_fold"/>
</dbReference>
<evidence type="ECO:0000313" key="3">
    <source>
        <dbReference type="Proteomes" id="UP001239397"/>
    </source>
</evidence>
<gene>
    <name evidence="2" type="ORF">QRX60_32170</name>
</gene>
<reference evidence="2 3" key="1">
    <citation type="submission" date="2023-06" db="EMBL/GenBank/DDBJ databases">
        <authorList>
            <person name="Oyuntsetseg B."/>
            <person name="Kim S.B."/>
        </authorList>
    </citation>
    <scope>NUCLEOTIDE SEQUENCE [LARGE SCALE GENOMIC DNA]</scope>
    <source>
        <strain evidence="2 3">4-36</strain>
    </source>
</reference>
<dbReference type="KEGG" id="amog:QRX60_32170"/>